<comment type="similarity">
    <text evidence="1">Belongs to the short-chain dehydrogenases/reductases (SDR) family.</text>
</comment>
<dbReference type="PANTHER" id="PTHR24321:SF13">
    <property type="entry name" value="2,3-DIHYDRO-2,3-DIHYDROXYBENZOATE DEHYDROGENASE"/>
    <property type="match status" value="1"/>
</dbReference>
<dbReference type="Pfam" id="PF13561">
    <property type="entry name" value="adh_short_C2"/>
    <property type="match status" value="1"/>
</dbReference>
<dbReference type="SUPFAM" id="SSF51735">
    <property type="entry name" value="NAD(P)-binding Rossmann-fold domains"/>
    <property type="match status" value="1"/>
</dbReference>
<protein>
    <submittedName>
        <fullName evidence="3">SDR family oxidoreductase</fullName>
    </submittedName>
</protein>
<dbReference type="InterPro" id="IPR002347">
    <property type="entry name" value="SDR_fam"/>
</dbReference>
<dbReference type="Proteomes" id="UP000602395">
    <property type="component" value="Unassembled WGS sequence"/>
</dbReference>
<dbReference type="InterPro" id="IPR020904">
    <property type="entry name" value="Sc_DH/Rdtase_CS"/>
</dbReference>
<dbReference type="EMBL" id="JACWMS010000005">
    <property type="protein sequence ID" value="MBD1322308.1"/>
    <property type="molecule type" value="Genomic_DNA"/>
</dbReference>
<dbReference type="RefSeq" id="WP_190268639.1">
    <property type="nucleotide sequence ID" value="NZ_BAABAD010000004.1"/>
</dbReference>
<proteinExistence type="inferred from homology"/>
<dbReference type="PRINTS" id="PR00081">
    <property type="entry name" value="GDHRDH"/>
</dbReference>
<organism evidence="3 4">
    <name type="scientific">Gordonia hankookensis</name>
    <dbReference type="NCBI Taxonomy" id="589403"/>
    <lineage>
        <taxon>Bacteria</taxon>
        <taxon>Bacillati</taxon>
        <taxon>Actinomycetota</taxon>
        <taxon>Actinomycetes</taxon>
        <taxon>Mycobacteriales</taxon>
        <taxon>Gordoniaceae</taxon>
        <taxon>Gordonia</taxon>
    </lineage>
</organism>
<name>A0ABR7WHR4_9ACTN</name>
<dbReference type="Gene3D" id="3.40.50.720">
    <property type="entry name" value="NAD(P)-binding Rossmann-like Domain"/>
    <property type="match status" value="1"/>
</dbReference>
<evidence type="ECO:0000313" key="3">
    <source>
        <dbReference type="EMBL" id="MBD1322308.1"/>
    </source>
</evidence>
<dbReference type="PANTHER" id="PTHR24321">
    <property type="entry name" value="DEHYDROGENASES, SHORT CHAIN"/>
    <property type="match status" value="1"/>
</dbReference>
<evidence type="ECO:0000313" key="4">
    <source>
        <dbReference type="Proteomes" id="UP000602395"/>
    </source>
</evidence>
<sequence length="242" mass="24622">MIDANAAGVAGIAGRRAVVTGANGGIGRAVVGALRAAGAEVDGWDVDGPGIRPVDVTDRSGVEAAWRAHEEDVGPVDLVVTAAGVMTDDWDRCMAVNAGGVRHVLDAAVSAMTPRGRGCAVVISSNAGTTPRAEMAPYAASKAAATSYARSVGLATASDGLRVNIVSPGSTDTPMLRGMWSSTTDRDAVLAGDPHRYRLGIPLQRIAEPADIAAAVVFLASDAAQHVTMHDLRVDGGATLDM</sequence>
<reference evidence="3 4" key="1">
    <citation type="submission" date="2020-09" db="EMBL/GenBank/DDBJ databases">
        <title>Novel species in genus Gordonia.</title>
        <authorList>
            <person name="Zhang G."/>
        </authorList>
    </citation>
    <scope>NUCLEOTIDE SEQUENCE [LARGE SCALE GENOMIC DNA]</scope>
    <source>
        <strain evidence="3 4">ON-33</strain>
    </source>
</reference>
<evidence type="ECO:0000256" key="2">
    <source>
        <dbReference type="ARBA" id="ARBA00023002"/>
    </source>
</evidence>
<comment type="caution">
    <text evidence="3">The sequence shown here is derived from an EMBL/GenBank/DDBJ whole genome shotgun (WGS) entry which is preliminary data.</text>
</comment>
<keyword evidence="4" id="KW-1185">Reference proteome</keyword>
<gene>
    <name evidence="3" type="ORF">IDF66_22235</name>
</gene>
<dbReference type="PROSITE" id="PS00061">
    <property type="entry name" value="ADH_SHORT"/>
    <property type="match status" value="1"/>
</dbReference>
<accession>A0ABR7WHR4</accession>
<evidence type="ECO:0000256" key="1">
    <source>
        <dbReference type="ARBA" id="ARBA00006484"/>
    </source>
</evidence>
<dbReference type="InterPro" id="IPR036291">
    <property type="entry name" value="NAD(P)-bd_dom_sf"/>
</dbReference>
<keyword evidence="2" id="KW-0560">Oxidoreductase</keyword>